<dbReference type="RefSeq" id="YP_009325000.1">
    <property type="nucleotide sequence ID" value="NC_031944.1"/>
</dbReference>
<protein>
    <submittedName>
        <fullName evidence="1">Baseplate hub subunit</fullName>
    </submittedName>
</protein>
<dbReference type="KEGG" id="vg:30309964"/>
<reference evidence="1 2" key="1">
    <citation type="journal article" date="2016" name="Virology">
        <title>The genomic content and context of auxiliary metabolic genes in marine cyanomyoviruses.</title>
        <authorList>
            <person name="Crummett L.T."/>
            <person name="Puxty R.J."/>
            <person name="Weihe C."/>
            <person name="Marston M.F."/>
            <person name="Martiny J.B."/>
        </authorList>
    </citation>
    <scope>NUCLEOTIDE SEQUENCE [LARGE SCALE GENOMIC DNA]</scope>
    <source>
        <strain evidence="1">0810PA09</strain>
    </source>
</reference>
<dbReference type="Pfam" id="PF12322">
    <property type="entry name" value="T4_baseplate"/>
    <property type="match status" value="1"/>
</dbReference>
<sequence>METQDEKEMIKAVKTILKSCSNVKDIEKLATFEIEYLFLKIRSKAVGETSEFKITCPDDNETEVEVEVNLDEVQVIIPREHKKIVKINDQVKIEMRYPALDAFVDRNMKDEPDIDDVFDLAADCIDKVYDGDETYESFTKKEAKDFLGEMNNEQFQSVQAFFETLPKLSHTLEIVNPKTGVKSEVVLEGLASFFA</sequence>
<dbReference type="InterPro" id="IPR024364">
    <property type="entry name" value="Baseplate_phage_T4-like"/>
</dbReference>
<keyword evidence="2" id="KW-1185">Reference proteome</keyword>
<proteinExistence type="predicted"/>
<dbReference type="GeneID" id="30309964"/>
<dbReference type="EMBL" id="KU686210">
    <property type="protein sequence ID" value="AOV61484.1"/>
    <property type="molecule type" value="Genomic_DNA"/>
</dbReference>
<evidence type="ECO:0000313" key="1">
    <source>
        <dbReference type="EMBL" id="AOV61484.1"/>
    </source>
</evidence>
<dbReference type="OrthoDB" id="9468at10239"/>
<organism evidence="1 2">
    <name type="scientific">Synechococcus phage S-WAM1</name>
    <dbReference type="NCBI Taxonomy" id="1815521"/>
    <lineage>
        <taxon>Viruses</taxon>
        <taxon>Duplodnaviria</taxon>
        <taxon>Heunggongvirae</taxon>
        <taxon>Uroviricota</taxon>
        <taxon>Caudoviricetes</taxon>
        <taxon>Pantevenvirales</taxon>
        <taxon>Kyanoviridae</taxon>
        <taxon>Sokavirus</taxon>
        <taxon>Sokavirus swam1</taxon>
    </lineage>
</organism>
<gene>
    <name evidence="1" type="ORF">P090810_010</name>
</gene>
<name>A0A1D8KSI0_9CAUD</name>
<evidence type="ECO:0000313" key="2">
    <source>
        <dbReference type="Proteomes" id="UP000204364"/>
    </source>
</evidence>
<accession>A0A1D8KSI0</accession>
<dbReference type="Proteomes" id="UP000204364">
    <property type="component" value="Segment"/>
</dbReference>